<dbReference type="Gene3D" id="1.10.357.10">
    <property type="entry name" value="Tetracycline Repressor, domain 2"/>
    <property type="match status" value="1"/>
</dbReference>
<dbReference type="AlphaFoldDB" id="A0A1X0DFE6"/>
<dbReference type="GO" id="GO:0000976">
    <property type="term" value="F:transcription cis-regulatory region binding"/>
    <property type="evidence" value="ECO:0007669"/>
    <property type="project" value="TreeGrafter"/>
</dbReference>
<dbReference type="EMBL" id="MVHR01000028">
    <property type="protein sequence ID" value="ORA71111.1"/>
    <property type="molecule type" value="Genomic_DNA"/>
</dbReference>
<keyword evidence="1" id="KW-0805">Transcription regulation</keyword>
<dbReference type="Pfam" id="PF00440">
    <property type="entry name" value="TetR_N"/>
    <property type="match status" value="1"/>
</dbReference>
<dbReference type="InterPro" id="IPR009057">
    <property type="entry name" value="Homeodomain-like_sf"/>
</dbReference>
<dbReference type="SUPFAM" id="SSF46689">
    <property type="entry name" value="Homeodomain-like"/>
    <property type="match status" value="1"/>
</dbReference>
<keyword evidence="2" id="KW-0238">DNA-binding</keyword>
<dbReference type="GO" id="GO:0003700">
    <property type="term" value="F:DNA-binding transcription factor activity"/>
    <property type="evidence" value="ECO:0007669"/>
    <property type="project" value="TreeGrafter"/>
</dbReference>
<dbReference type="InterPro" id="IPR050109">
    <property type="entry name" value="HTH-type_TetR-like_transc_reg"/>
</dbReference>
<dbReference type="Proteomes" id="UP000192566">
    <property type="component" value="Unassembled WGS sequence"/>
</dbReference>
<dbReference type="InterPro" id="IPR001647">
    <property type="entry name" value="HTH_TetR"/>
</dbReference>
<organism evidence="4 5">
    <name type="scientific">Mycobacterium heidelbergense</name>
    <dbReference type="NCBI Taxonomy" id="53376"/>
    <lineage>
        <taxon>Bacteria</taxon>
        <taxon>Bacillati</taxon>
        <taxon>Actinomycetota</taxon>
        <taxon>Actinomycetes</taxon>
        <taxon>Mycobacteriales</taxon>
        <taxon>Mycobacteriaceae</taxon>
        <taxon>Mycobacterium</taxon>
        <taxon>Mycobacterium simiae complex</taxon>
    </lineage>
</organism>
<keyword evidence="5" id="KW-1185">Reference proteome</keyword>
<protein>
    <submittedName>
        <fullName evidence="4">TetR family transcriptional regulator</fullName>
    </submittedName>
</protein>
<dbReference type="PANTHER" id="PTHR30055:SF234">
    <property type="entry name" value="HTH-TYPE TRANSCRIPTIONAL REGULATOR BETI"/>
    <property type="match status" value="1"/>
</dbReference>
<name>A0A1X0DFE6_MYCHE</name>
<comment type="caution">
    <text evidence="4">The sequence shown here is derived from an EMBL/GenBank/DDBJ whole genome shotgun (WGS) entry which is preliminary data.</text>
</comment>
<evidence type="ECO:0000256" key="1">
    <source>
        <dbReference type="ARBA" id="ARBA00023015"/>
    </source>
</evidence>
<evidence type="ECO:0000256" key="2">
    <source>
        <dbReference type="ARBA" id="ARBA00023125"/>
    </source>
</evidence>
<accession>A0A1X0DFE6</accession>
<sequence>MDSPRAGCQFGAVTRSPAQTRIMDAALKLIADHGVGGTSLQMIADAIGVTKAAVYHQFKTKEQIVIALTERELGGLEEALEAAEAEDHPPRARELLLDRVIDLAVERRGAASTLQFDPVIVRLLAEHQPFQRFIERLYRVLVGDAGDDSRVLAAIMSGAIAVGVMHPVVAGIDDETLRCQLRRITRRLVDAAEANDGSAGSRKAKRRLTMAGD</sequence>
<evidence type="ECO:0000313" key="4">
    <source>
        <dbReference type="EMBL" id="ORA71111.1"/>
    </source>
</evidence>
<keyword evidence="3" id="KW-0804">Transcription</keyword>
<dbReference type="PANTHER" id="PTHR30055">
    <property type="entry name" value="HTH-TYPE TRANSCRIPTIONAL REGULATOR RUTR"/>
    <property type="match status" value="1"/>
</dbReference>
<proteinExistence type="predicted"/>
<evidence type="ECO:0000256" key="3">
    <source>
        <dbReference type="ARBA" id="ARBA00023163"/>
    </source>
</evidence>
<dbReference type="PRINTS" id="PR00455">
    <property type="entry name" value="HTHTETR"/>
</dbReference>
<gene>
    <name evidence="4" type="ORF">BST25_17455</name>
</gene>
<dbReference type="PROSITE" id="PS50977">
    <property type="entry name" value="HTH_TETR_2"/>
    <property type="match status" value="1"/>
</dbReference>
<reference evidence="4 5" key="1">
    <citation type="submission" date="2017-02" db="EMBL/GenBank/DDBJ databases">
        <title>The new phylogeny of genus Mycobacterium.</title>
        <authorList>
            <person name="Tortoli E."/>
            <person name="Trovato A."/>
            <person name="Cirillo D.M."/>
        </authorList>
    </citation>
    <scope>NUCLEOTIDE SEQUENCE [LARGE SCALE GENOMIC DNA]</scope>
    <source>
        <strain evidence="4 5">DSM 44471</strain>
    </source>
</reference>
<dbReference type="STRING" id="53376.BST25_17455"/>
<evidence type="ECO:0000313" key="5">
    <source>
        <dbReference type="Proteomes" id="UP000192566"/>
    </source>
</evidence>